<protein>
    <submittedName>
        <fullName evidence="2">Uncharacterized protein</fullName>
    </submittedName>
</protein>
<organism evidence="2 3">
    <name type="scientific">Actinoplanes siamensis</name>
    <dbReference type="NCBI Taxonomy" id="1223317"/>
    <lineage>
        <taxon>Bacteria</taxon>
        <taxon>Bacillati</taxon>
        <taxon>Actinomycetota</taxon>
        <taxon>Actinomycetes</taxon>
        <taxon>Micromonosporales</taxon>
        <taxon>Micromonosporaceae</taxon>
        <taxon>Actinoplanes</taxon>
    </lineage>
</organism>
<sequence>MSPIPKPPGLASRFDASNQTGLRRHPFIAGAVYQSSDDVLEHDSVRDPAAMTAQRMRRVELGLLRPQHGELDPDGFEQRRWQRRHGTPLVTKRRELR</sequence>
<keyword evidence="3" id="KW-1185">Reference proteome</keyword>
<feature type="region of interest" description="Disordered" evidence="1">
    <location>
        <begin position="64"/>
        <end position="97"/>
    </location>
</feature>
<evidence type="ECO:0000313" key="3">
    <source>
        <dbReference type="Proteomes" id="UP000629619"/>
    </source>
</evidence>
<dbReference type="AlphaFoldDB" id="A0A919NF98"/>
<comment type="caution">
    <text evidence="2">The sequence shown here is derived from an EMBL/GenBank/DDBJ whole genome shotgun (WGS) entry which is preliminary data.</text>
</comment>
<proteinExistence type="predicted"/>
<reference evidence="2" key="1">
    <citation type="submission" date="2021-01" db="EMBL/GenBank/DDBJ databases">
        <title>Whole genome shotgun sequence of Actinoplanes siamensis NBRC 109076.</title>
        <authorList>
            <person name="Komaki H."/>
            <person name="Tamura T."/>
        </authorList>
    </citation>
    <scope>NUCLEOTIDE SEQUENCE</scope>
    <source>
        <strain evidence="2">NBRC 109076</strain>
    </source>
</reference>
<gene>
    <name evidence="2" type="ORF">Asi03nite_73360</name>
</gene>
<name>A0A919NF98_9ACTN</name>
<evidence type="ECO:0000256" key="1">
    <source>
        <dbReference type="SAM" id="MobiDB-lite"/>
    </source>
</evidence>
<evidence type="ECO:0000313" key="2">
    <source>
        <dbReference type="EMBL" id="GIF09798.1"/>
    </source>
</evidence>
<dbReference type="Proteomes" id="UP000629619">
    <property type="component" value="Unassembled WGS sequence"/>
</dbReference>
<accession>A0A919NF98</accession>
<dbReference type="EMBL" id="BOMW01000102">
    <property type="protein sequence ID" value="GIF09798.1"/>
    <property type="molecule type" value="Genomic_DNA"/>
</dbReference>
<feature type="compositionally biased region" description="Basic and acidic residues" evidence="1">
    <location>
        <begin position="67"/>
        <end position="80"/>
    </location>
</feature>